<sequence>MRALDTAMQKAKQVGQHPSLKSYCDLEQFELTSDLRCVFVCVSCIVQQDELVRSLKVCLKINIGNAKIGAGPHRRARGPNSRQCPTGMMRPPPSSTREPVPLSRSRSRPISDSRPNVIMEEIEQGGGDKGNLKSSHQLTTASSKKVIPAHLSELQQATESPKEQSHGHHDHQENTEQRLVPVSNRAGKDVGIADFLVSEDFALKERRPR</sequence>
<evidence type="ECO:0000313" key="2">
    <source>
        <dbReference type="EMBL" id="KAK6315158.1"/>
    </source>
</evidence>
<organism evidence="2 3">
    <name type="scientific">Coregonus suidteri</name>
    <dbReference type="NCBI Taxonomy" id="861788"/>
    <lineage>
        <taxon>Eukaryota</taxon>
        <taxon>Metazoa</taxon>
        <taxon>Chordata</taxon>
        <taxon>Craniata</taxon>
        <taxon>Vertebrata</taxon>
        <taxon>Euteleostomi</taxon>
        <taxon>Actinopterygii</taxon>
        <taxon>Neopterygii</taxon>
        <taxon>Teleostei</taxon>
        <taxon>Protacanthopterygii</taxon>
        <taxon>Salmoniformes</taxon>
        <taxon>Salmonidae</taxon>
        <taxon>Coregoninae</taxon>
        <taxon>Coregonus</taxon>
    </lineage>
</organism>
<comment type="caution">
    <text evidence="2">The sequence shown here is derived from an EMBL/GenBank/DDBJ whole genome shotgun (WGS) entry which is preliminary data.</text>
</comment>
<name>A0AAN8LR28_9TELE</name>
<evidence type="ECO:0000256" key="1">
    <source>
        <dbReference type="SAM" id="MobiDB-lite"/>
    </source>
</evidence>
<evidence type="ECO:0000313" key="3">
    <source>
        <dbReference type="Proteomes" id="UP001356427"/>
    </source>
</evidence>
<proteinExistence type="predicted"/>
<dbReference type="EMBL" id="JAGTTL010000012">
    <property type="protein sequence ID" value="KAK6315158.1"/>
    <property type="molecule type" value="Genomic_DNA"/>
</dbReference>
<keyword evidence="3" id="KW-1185">Reference proteome</keyword>
<dbReference type="Proteomes" id="UP001356427">
    <property type="component" value="Unassembled WGS sequence"/>
</dbReference>
<feature type="compositionally biased region" description="Low complexity" evidence="1">
    <location>
        <begin position="97"/>
        <end position="115"/>
    </location>
</feature>
<protein>
    <submittedName>
        <fullName evidence="2">Uncharacterized protein</fullName>
    </submittedName>
</protein>
<accession>A0AAN8LR28</accession>
<feature type="compositionally biased region" description="Basic and acidic residues" evidence="1">
    <location>
        <begin position="160"/>
        <end position="176"/>
    </location>
</feature>
<feature type="compositionally biased region" description="Polar residues" evidence="1">
    <location>
        <begin position="132"/>
        <end position="143"/>
    </location>
</feature>
<gene>
    <name evidence="2" type="ORF">J4Q44_G00146870</name>
</gene>
<reference evidence="2 3" key="1">
    <citation type="submission" date="2021-04" db="EMBL/GenBank/DDBJ databases">
        <authorList>
            <person name="De Guttry C."/>
            <person name="Zahm M."/>
            <person name="Klopp C."/>
            <person name="Cabau C."/>
            <person name="Louis A."/>
            <person name="Berthelot C."/>
            <person name="Parey E."/>
            <person name="Roest Crollius H."/>
            <person name="Montfort J."/>
            <person name="Robinson-Rechavi M."/>
            <person name="Bucao C."/>
            <person name="Bouchez O."/>
            <person name="Gislard M."/>
            <person name="Lluch J."/>
            <person name="Milhes M."/>
            <person name="Lampietro C."/>
            <person name="Lopez Roques C."/>
            <person name="Donnadieu C."/>
            <person name="Braasch I."/>
            <person name="Desvignes T."/>
            <person name="Postlethwait J."/>
            <person name="Bobe J."/>
            <person name="Wedekind C."/>
            <person name="Guiguen Y."/>
        </authorList>
    </citation>
    <scope>NUCLEOTIDE SEQUENCE [LARGE SCALE GENOMIC DNA]</scope>
    <source>
        <strain evidence="2">Cs_M1</strain>
        <tissue evidence="2">Blood</tissue>
    </source>
</reference>
<feature type="region of interest" description="Disordered" evidence="1">
    <location>
        <begin position="68"/>
        <end position="189"/>
    </location>
</feature>
<dbReference type="AlphaFoldDB" id="A0AAN8LR28"/>